<dbReference type="AlphaFoldDB" id="A0A7U9TGK4"/>
<evidence type="ECO:0000256" key="3">
    <source>
        <dbReference type="ARBA" id="ARBA00023098"/>
    </source>
</evidence>
<evidence type="ECO:0000313" key="4">
    <source>
        <dbReference type="EMBL" id="BCR35745.1"/>
    </source>
</evidence>
<dbReference type="GO" id="GO:0016042">
    <property type="term" value="P:lipid catabolic process"/>
    <property type="evidence" value="ECO:0007669"/>
    <property type="project" value="UniProtKB-KW"/>
</dbReference>
<dbReference type="RefSeq" id="WP_176238582.1">
    <property type="nucleotide sequence ID" value="NZ_AP024412.1"/>
</dbReference>
<gene>
    <name evidence="4" type="ORF">MPAN_006380</name>
</gene>
<dbReference type="PANTHER" id="PTHR10272:SF0">
    <property type="entry name" value="PLATELET-ACTIVATING FACTOR ACETYLHYDROLASE"/>
    <property type="match status" value="1"/>
</dbReference>
<dbReference type="Proteomes" id="UP000620133">
    <property type="component" value="Chromosome"/>
</dbReference>
<evidence type="ECO:0000256" key="1">
    <source>
        <dbReference type="ARBA" id="ARBA00022801"/>
    </source>
</evidence>
<dbReference type="GO" id="GO:0003847">
    <property type="term" value="F:1-alkyl-2-acetylglycerophosphocholine esterase activity"/>
    <property type="evidence" value="ECO:0007669"/>
    <property type="project" value="TreeGrafter"/>
</dbReference>
<accession>A0A7U9TGK4</accession>
<sequence length="467" mass="52569">MILLEVFIYVSSLSLIISLMIKKPIKPIYVIFLWGTSVLAIVLHLILQGSRWQFYLLYLALLLIGVLIYFSLIMNTTLKTFIRRTLMIISSVFIVISAISILVFPMYDLPIPSGNYLIGTESFVIDDQARLELYSQDPNDFRRTKIQIWYPADTIDGYEQAPWLEDGLVVARALSKDTGLPDFVLDHTVNILSNSYFNAPISTDLENYPIVILSHGWRGFRNLHTDYAEELASQGYIVVGIDHSYGSVATLFDDDDVAYLNLDALPDRQTTNDFIEYANQLVYTYASDITATLDYLEDINDIDSQSRFSGKLDLDKIGLLGHSTGGGADVAVALDDDRIAAVIGLDAWVESINENRINVGLDIPSMFLRSGSWETGENNANLLSLIEQSTYPSILYQIDGTTHYDFAMVYMYSPLVKTIGFSGSVESRYLVTILKSMITDFFDEALKDDANSQIDPNQWEEVRIINS</sequence>
<dbReference type="Gene3D" id="3.40.50.1820">
    <property type="entry name" value="alpha/beta hydrolase"/>
    <property type="match status" value="1"/>
</dbReference>
<dbReference type="SUPFAM" id="SSF53474">
    <property type="entry name" value="alpha/beta-Hydrolases"/>
    <property type="match status" value="1"/>
</dbReference>
<keyword evidence="2" id="KW-0442">Lipid degradation</keyword>
<dbReference type="InterPro" id="IPR029058">
    <property type="entry name" value="AB_hydrolase_fold"/>
</dbReference>
<evidence type="ECO:0000313" key="5">
    <source>
        <dbReference type="Proteomes" id="UP000620133"/>
    </source>
</evidence>
<dbReference type="PANTHER" id="PTHR10272">
    <property type="entry name" value="PLATELET-ACTIVATING FACTOR ACETYLHYDROLASE"/>
    <property type="match status" value="1"/>
</dbReference>
<organism evidence="4 5">
    <name type="scientific">Mariniplasma anaerobium</name>
    <dbReference type="NCBI Taxonomy" id="2735436"/>
    <lineage>
        <taxon>Bacteria</taxon>
        <taxon>Bacillati</taxon>
        <taxon>Mycoplasmatota</taxon>
        <taxon>Mollicutes</taxon>
        <taxon>Acholeplasmatales</taxon>
        <taxon>Acholeplasmataceae</taxon>
        <taxon>Mariniplasma</taxon>
    </lineage>
</organism>
<dbReference type="Pfam" id="PF03403">
    <property type="entry name" value="PAF-AH_p_II"/>
    <property type="match status" value="1"/>
</dbReference>
<name>A0A7U9TGK4_9MOLU</name>
<reference evidence="4" key="1">
    <citation type="submission" date="2021-01" db="EMBL/GenBank/DDBJ databases">
        <title>Draft genome sequence of Acholeplasmataceae bacterium strain Mahy22.</title>
        <authorList>
            <person name="Watanabe M."/>
            <person name="Kojima H."/>
            <person name="Fukui M."/>
        </authorList>
    </citation>
    <scope>NUCLEOTIDE SEQUENCE</scope>
    <source>
        <strain evidence="4">Mahy22</strain>
    </source>
</reference>
<keyword evidence="3" id="KW-0443">Lipid metabolism</keyword>
<evidence type="ECO:0000256" key="2">
    <source>
        <dbReference type="ARBA" id="ARBA00022963"/>
    </source>
</evidence>
<keyword evidence="1 4" id="KW-0378">Hydrolase</keyword>
<proteinExistence type="predicted"/>
<protein>
    <submittedName>
        <fullName evidence="4">Carboxylic ester hydrolase</fullName>
    </submittedName>
</protein>
<dbReference type="EMBL" id="AP024412">
    <property type="protein sequence ID" value="BCR35745.1"/>
    <property type="molecule type" value="Genomic_DNA"/>
</dbReference>
<dbReference type="KEGG" id="manr:MPAN_006380"/>
<keyword evidence="5" id="KW-1185">Reference proteome</keyword>